<dbReference type="InterPro" id="IPR006842">
    <property type="entry name" value="Transposase_31"/>
</dbReference>
<dbReference type="InterPro" id="IPR010106">
    <property type="entry name" value="RpnA"/>
</dbReference>
<dbReference type="InterPro" id="IPR051699">
    <property type="entry name" value="Rpn/YhgA-like_nuclease"/>
</dbReference>
<proteinExistence type="inferred from homology"/>
<reference evidence="3" key="1">
    <citation type="journal article" date="2020" name="mSystems">
        <title>Genome- and Community-Level Interaction Insights into Carbon Utilization and Element Cycling Functions of Hydrothermarchaeota in Hydrothermal Sediment.</title>
        <authorList>
            <person name="Zhou Z."/>
            <person name="Liu Y."/>
            <person name="Xu W."/>
            <person name="Pan J."/>
            <person name="Luo Z.H."/>
            <person name="Li M."/>
        </authorList>
    </citation>
    <scope>NUCLEOTIDE SEQUENCE [LARGE SCALE GENOMIC DNA]</scope>
    <source>
        <strain evidence="3">SpSt-102</strain>
    </source>
</reference>
<feature type="domain" description="Transposase (putative) YhgA-like" evidence="2">
    <location>
        <begin position="8"/>
        <end position="195"/>
    </location>
</feature>
<dbReference type="AlphaFoldDB" id="A0A7C5Z701"/>
<sequence length="311" mass="36419">MKLTRSYDVGFKKLFSDKINVCWFITEIIPEPRLKNYTQSDIEIVATESVDTQWKARRSDMVYRLLYSSSWVYLLVEFQSRPNKQMHCRIYEYVFLVQRKYQIDKRLPVVVPVVLFNGAEKWQPVTQFADNVEYAEDFPEYAQRLNYIFIDVRDIPEDKLLNGNNVLAAALYVDQVATNPDSVAERLLKLGKNIRIPEEQREELAEWLYHAVLKSYKIPRQEINELSAKSKILGVEEMFQSTAMKIKKGLAEEKRKIRLESKIEGKIEGRMEAQLEIARNLILEGAEDSFIAKVTGLDIEKVKELRNQQQK</sequence>
<evidence type="ECO:0000313" key="3">
    <source>
        <dbReference type="EMBL" id="HHS01659.1"/>
    </source>
</evidence>
<dbReference type="Pfam" id="PF04754">
    <property type="entry name" value="Transposase_31"/>
    <property type="match status" value="1"/>
</dbReference>
<name>A0A7C5Z701_9FIRM</name>
<comment type="caution">
    <text evidence="3">The sequence shown here is derived from an EMBL/GenBank/DDBJ whole genome shotgun (WGS) entry which is preliminary data.</text>
</comment>
<evidence type="ECO:0000256" key="1">
    <source>
        <dbReference type="ARBA" id="ARBA00009787"/>
    </source>
</evidence>
<protein>
    <submittedName>
        <fullName evidence="3">Rpn family recombination-promoting nuclease/putative transposase</fullName>
    </submittedName>
</protein>
<dbReference type="EMBL" id="DRUZ01000049">
    <property type="protein sequence ID" value="HHS01659.1"/>
    <property type="molecule type" value="Genomic_DNA"/>
</dbReference>
<dbReference type="GO" id="GO:1990238">
    <property type="term" value="F:double-stranded DNA endonuclease activity"/>
    <property type="evidence" value="ECO:0007669"/>
    <property type="project" value="TreeGrafter"/>
</dbReference>
<dbReference type="PANTHER" id="PTHR34611">
    <property type="match status" value="1"/>
</dbReference>
<dbReference type="NCBIfam" id="TIGR01784">
    <property type="entry name" value="T_den_put_tspse"/>
    <property type="match status" value="1"/>
</dbReference>
<accession>A0A7C5Z701</accession>
<comment type="similarity">
    <text evidence="1">Belongs to the Rpn/YhgA-like nuclease family.</text>
</comment>
<dbReference type="PANTHER" id="PTHR34611:SF2">
    <property type="entry name" value="INACTIVE RECOMBINATION-PROMOTING NUCLEASE-LIKE PROTEIN RPNE-RELATED"/>
    <property type="match status" value="1"/>
</dbReference>
<evidence type="ECO:0000259" key="2">
    <source>
        <dbReference type="Pfam" id="PF04754"/>
    </source>
</evidence>
<gene>
    <name evidence="3" type="ORF">ENL71_03885</name>
</gene>
<organism evidence="3">
    <name type="scientific">Caldicellulosiruptor owensensis</name>
    <dbReference type="NCBI Taxonomy" id="55205"/>
    <lineage>
        <taxon>Bacteria</taxon>
        <taxon>Bacillati</taxon>
        <taxon>Bacillota</taxon>
        <taxon>Bacillota incertae sedis</taxon>
        <taxon>Caldicellulosiruptorales</taxon>
        <taxon>Caldicellulosiruptoraceae</taxon>
        <taxon>Caldicellulosiruptor</taxon>
    </lineage>
</organism>
<dbReference type="GO" id="GO:0006310">
    <property type="term" value="P:DNA recombination"/>
    <property type="evidence" value="ECO:0007669"/>
    <property type="project" value="TreeGrafter"/>
</dbReference>